<sequence>MATEAAVTISKMLETLPEHFTDQVVEHIREYIEELKDEARWNNSFSKTQGKLAAAARQVRREIKEGKSAPLDIEEL</sequence>
<evidence type="ECO:0000313" key="1">
    <source>
        <dbReference type="EMBL" id="RWX51142.1"/>
    </source>
</evidence>
<reference evidence="1 2" key="1">
    <citation type="submission" date="2017-01" db="EMBL/GenBank/DDBJ databases">
        <title>The cable genome- insights into the physiology and evolution of filamentous bacteria capable of sulfide oxidation via long distance electron transfer.</title>
        <authorList>
            <person name="Schreiber L."/>
            <person name="Bjerg J.T."/>
            <person name="Boggild A."/>
            <person name="Van De Vossenberg J."/>
            <person name="Meysman F."/>
            <person name="Nielsen L.P."/>
            <person name="Schramm A."/>
            <person name="Kjeldsen K.U."/>
        </authorList>
    </citation>
    <scope>NUCLEOTIDE SEQUENCE [LARGE SCALE GENOMIC DNA]</scope>
    <source>
        <strain evidence="1">A5</strain>
    </source>
</reference>
<organism evidence="1 2">
    <name type="scientific">Candidatus Electrothrix marina</name>
    <dbReference type="NCBI Taxonomy" id="1859130"/>
    <lineage>
        <taxon>Bacteria</taxon>
        <taxon>Pseudomonadati</taxon>
        <taxon>Thermodesulfobacteriota</taxon>
        <taxon>Desulfobulbia</taxon>
        <taxon>Desulfobulbales</taxon>
        <taxon>Desulfobulbaceae</taxon>
        <taxon>Candidatus Electrothrix</taxon>
    </lineage>
</organism>
<keyword evidence="2" id="KW-1185">Reference proteome</keyword>
<comment type="caution">
    <text evidence="1">The sequence shown here is derived from an EMBL/GenBank/DDBJ whole genome shotgun (WGS) entry which is preliminary data.</text>
</comment>
<dbReference type="AlphaFoldDB" id="A0A444JDH5"/>
<gene>
    <name evidence="1" type="ORF">VU01_12001</name>
</gene>
<dbReference type="Proteomes" id="UP000288892">
    <property type="component" value="Unassembled WGS sequence"/>
</dbReference>
<protein>
    <submittedName>
        <fullName evidence="1">Uncharacterized protein</fullName>
    </submittedName>
</protein>
<proteinExistence type="predicted"/>
<evidence type="ECO:0000313" key="2">
    <source>
        <dbReference type="Proteomes" id="UP000288892"/>
    </source>
</evidence>
<dbReference type="EMBL" id="MTKS01000200">
    <property type="protein sequence ID" value="RWX51142.1"/>
    <property type="molecule type" value="Genomic_DNA"/>
</dbReference>
<accession>A0A444JDH5</accession>
<name>A0A444JDH5_9BACT</name>